<dbReference type="InterPro" id="IPR051746">
    <property type="entry name" value="Kelch_domain_containing_8"/>
</dbReference>
<gene>
    <name evidence="5" type="ORF">BJZ21_000947</name>
</gene>
<dbReference type="AlphaFoldDB" id="A0A7Y9E475"/>
<accession>A0A7Y9E475</accession>
<dbReference type="Pfam" id="PF07646">
    <property type="entry name" value="Kelch_2"/>
    <property type="match status" value="1"/>
</dbReference>
<organism evidence="5 6">
    <name type="scientific">Nocardioides panaciterrulae</name>
    <dbReference type="NCBI Taxonomy" id="661492"/>
    <lineage>
        <taxon>Bacteria</taxon>
        <taxon>Bacillati</taxon>
        <taxon>Actinomycetota</taxon>
        <taxon>Actinomycetes</taxon>
        <taxon>Propionibacteriales</taxon>
        <taxon>Nocardioidaceae</taxon>
        <taxon>Nocardioides</taxon>
    </lineage>
</organism>
<keyword evidence="6" id="KW-1185">Reference proteome</keyword>
<feature type="compositionally biased region" description="Low complexity" evidence="3">
    <location>
        <begin position="19"/>
        <end position="50"/>
    </location>
</feature>
<dbReference type="EMBL" id="JACCBG010000001">
    <property type="protein sequence ID" value="NYD40864.1"/>
    <property type="molecule type" value="Genomic_DNA"/>
</dbReference>
<evidence type="ECO:0000256" key="2">
    <source>
        <dbReference type="ARBA" id="ARBA00022737"/>
    </source>
</evidence>
<protein>
    <recommendedName>
        <fullName evidence="7">Galactose oxidase</fullName>
    </recommendedName>
</protein>
<feature type="signal peptide" evidence="4">
    <location>
        <begin position="1"/>
        <end position="18"/>
    </location>
</feature>
<name>A0A7Y9E475_9ACTN</name>
<reference evidence="5 6" key="1">
    <citation type="submission" date="2020-07" db="EMBL/GenBank/DDBJ databases">
        <title>Sequencing the genomes of 1000 actinobacteria strains.</title>
        <authorList>
            <person name="Klenk H.-P."/>
        </authorList>
    </citation>
    <scope>NUCLEOTIDE SEQUENCE [LARGE SCALE GENOMIC DNA]</scope>
    <source>
        <strain evidence="5 6">DSM 21350</strain>
    </source>
</reference>
<dbReference type="PANTHER" id="PTHR46260:SF3">
    <property type="entry name" value="RING-TYPE DOMAIN-CONTAINING PROTEIN"/>
    <property type="match status" value="1"/>
</dbReference>
<proteinExistence type="predicted"/>
<evidence type="ECO:0000256" key="4">
    <source>
        <dbReference type="SAM" id="SignalP"/>
    </source>
</evidence>
<dbReference type="Gene3D" id="2.120.10.80">
    <property type="entry name" value="Kelch-type beta propeller"/>
    <property type="match status" value="2"/>
</dbReference>
<sequence>MRRLLTLLVALPALAASACSGGTPAPAPSPSAASSATAGTTAGATAGTPGQPRPPRHLVVHTVRWRLPYAVARAAVGPAGDGRYTLAGGLLAGDSSTDRVLDLDPAAGTVIRAGRLPVPVHDTAGARLGGQLLVVGGGNASEQGTVQVRHGGAWTVAGHLPQPRSDLIAATIGGRVLVLGGYDGTTTAMSAILASEDGRHWQQVGRLPLPVRYAASVVDGRSVWLFGGERAGVEQRAVQLVGADGHARVVARLPHPLGHAAAVRLGDRILLVGGRPSADRVTARMWWFDPSSRRFTPAGRLPRPLADTAVLTDGLTDGLTAWLVGGESPSLTDRVVRLSLR</sequence>
<evidence type="ECO:0000256" key="3">
    <source>
        <dbReference type="SAM" id="MobiDB-lite"/>
    </source>
</evidence>
<feature type="region of interest" description="Disordered" evidence="3">
    <location>
        <begin position="19"/>
        <end position="56"/>
    </location>
</feature>
<evidence type="ECO:0000313" key="5">
    <source>
        <dbReference type="EMBL" id="NYD40864.1"/>
    </source>
</evidence>
<keyword evidence="2" id="KW-0677">Repeat</keyword>
<keyword evidence="1" id="KW-0880">Kelch repeat</keyword>
<dbReference type="PANTHER" id="PTHR46260">
    <property type="entry name" value="RING-TYPE DOMAIN-CONTAINING PROTEIN"/>
    <property type="match status" value="1"/>
</dbReference>
<dbReference type="RefSeq" id="WP_179662692.1">
    <property type="nucleotide sequence ID" value="NZ_JACCBG010000001.1"/>
</dbReference>
<dbReference type="InterPro" id="IPR011498">
    <property type="entry name" value="Kelch_2"/>
</dbReference>
<dbReference type="PROSITE" id="PS51257">
    <property type="entry name" value="PROKAR_LIPOPROTEIN"/>
    <property type="match status" value="1"/>
</dbReference>
<evidence type="ECO:0008006" key="7">
    <source>
        <dbReference type="Google" id="ProtNLM"/>
    </source>
</evidence>
<comment type="caution">
    <text evidence="5">The sequence shown here is derived from an EMBL/GenBank/DDBJ whole genome shotgun (WGS) entry which is preliminary data.</text>
</comment>
<dbReference type="SUPFAM" id="SSF117281">
    <property type="entry name" value="Kelch motif"/>
    <property type="match status" value="1"/>
</dbReference>
<evidence type="ECO:0000313" key="6">
    <source>
        <dbReference type="Proteomes" id="UP000535511"/>
    </source>
</evidence>
<feature type="chain" id="PRO_5038756371" description="Galactose oxidase" evidence="4">
    <location>
        <begin position="19"/>
        <end position="341"/>
    </location>
</feature>
<keyword evidence="4" id="KW-0732">Signal</keyword>
<evidence type="ECO:0000256" key="1">
    <source>
        <dbReference type="ARBA" id="ARBA00022441"/>
    </source>
</evidence>
<dbReference type="Proteomes" id="UP000535511">
    <property type="component" value="Unassembled WGS sequence"/>
</dbReference>
<dbReference type="InterPro" id="IPR015915">
    <property type="entry name" value="Kelch-typ_b-propeller"/>
</dbReference>